<evidence type="ECO:0000313" key="1">
    <source>
        <dbReference type="EMBL" id="MBB4764114.1"/>
    </source>
</evidence>
<gene>
    <name evidence="1" type="ORF">BJ971_004670</name>
</gene>
<evidence type="ECO:0000313" key="2">
    <source>
        <dbReference type="Proteomes" id="UP000578112"/>
    </source>
</evidence>
<dbReference type="RefSeq" id="WP_184995338.1">
    <property type="nucleotide sequence ID" value="NZ_BOMK01000066.1"/>
</dbReference>
<reference evidence="1 2" key="1">
    <citation type="submission" date="2020-08" db="EMBL/GenBank/DDBJ databases">
        <title>Sequencing the genomes of 1000 actinobacteria strains.</title>
        <authorList>
            <person name="Klenk H.-P."/>
        </authorList>
    </citation>
    <scope>NUCLEOTIDE SEQUENCE [LARGE SCALE GENOMIC DNA]</scope>
    <source>
        <strain evidence="1 2">DSM 43149</strain>
    </source>
</reference>
<keyword evidence="2" id="KW-1185">Reference proteome</keyword>
<sequence>MQRRMAVLGRALFVPVAIAVGALAVAVSAHLGGVASPSDGGTSAALMPLIGSGTHPVEATVDSWGVGNG</sequence>
<dbReference type="EMBL" id="JACHNH010000001">
    <property type="protein sequence ID" value="MBB4764114.1"/>
    <property type="molecule type" value="Genomic_DNA"/>
</dbReference>
<proteinExistence type="predicted"/>
<accession>A0A7W7I0D8</accession>
<comment type="caution">
    <text evidence="1">The sequence shown here is derived from an EMBL/GenBank/DDBJ whole genome shotgun (WGS) entry which is preliminary data.</text>
</comment>
<name>A0A7W7I0D8_9ACTN</name>
<organism evidence="1 2">
    <name type="scientific">Actinoplanes digitatis</name>
    <dbReference type="NCBI Taxonomy" id="1868"/>
    <lineage>
        <taxon>Bacteria</taxon>
        <taxon>Bacillati</taxon>
        <taxon>Actinomycetota</taxon>
        <taxon>Actinomycetes</taxon>
        <taxon>Micromonosporales</taxon>
        <taxon>Micromonosporaceae</taxon>
        <taxon>Actinoplanes</taxon>
    </lineage>
</organism>
<dbReference type="AlphaFoldDB" id="A0A7W7I0D8"/>
<protein>
    <submittedName>
        <fullName evidence="1">Uncharacterized protein</fullName>
    </submittedName>
</protein>
<dbReference type="Proteomes" id="UP000578112">
    <property type="component" value="Unassembled WGS sequence"/>
</dbReference>